<gene>
    <name evidence="8" type="ORF">OG814_09985</name>
</gene>
<dbReference type="InterPro" id="IPR015943">
    <property type="entry name" value="WD40/YVTN_repeat-like_dom_sf"/>
</dbReference>
<dbReference type="EMBL" id="CP108188">
    <property type="protein sequence ID" value="WTR69569.1"/>
    <property type="molecule type" value="Genomic_DNA"/>
</dbReference>
<dbReference type="InterPro" id="IPR011047">
    <property type="entry name" value="Quinoprotein_ADH-like_sf"/>
</dbReference>
<evidence type="ECO:0000256" key="4">
    <source>
        <dbReference type="ARBA" id="ARBA00022989"/>
    </source>
</evidence>
<dbReference type="PANTHER" id="PTHR21419">
    <property type="match status" value="1"/>
</dbReference>
<dbReference type="PANTHER" id="PTHR21419:SF30">
    <property type="entry name" value="IG-LIKE DOMAIN-CONTAINING PROTEIN"/>
    <property type="match status" value="1"/>
</dbReference>
<proteinExistence type="predicted"/>
<evidence type="ECO:0000256" key="6">
    <source>
        <dbReference type="SAM" id="MobiDB-lite"/>
    </source>
</evidence>
<comment type="subcellular location">
    <subcellularLocation>
        <location evidence="1">Membrane</location>
        <topology evidence="1">Single-pass membrane protein</topology>
    </subcellularLocation>
</comment>
<dbReference type="Proteomes" id="UP001622594">
    <property type="component" value="Chromosome"/>
</dbReference>
<evidence type="ECO:0000256" key="5">
    <source>
        <dbReference type="ARBA" id="ARBA00023136"/>
    </source>
</evidence>
<dbReference type="PROSITE" id="PS51318">
    <property type="entry name" value="TAT"/>
    <property type="match status" value="1"/>
</dbReference>
<evidence type="ECO:0000313" key="8">
    <source>
        <dbReference type="EMBL" id="WTR69569.1"/>
    </source>
</evidence>
<organism evidence="8 9">
    <name type="scientific">Streptomyces zaomyceticus</name>
    <dbReference type="NCBI Taxonomy" id="68286"/>
    <lineage>
        <taxon>Bacteria</taxon>
        <taxon>Bacillati</taxon>
        <taxon>Actinomycetota</taxon>
        <taxon>Actinomycetes</taxon>
        <taxon>Kitasatosporales</taxon>
        <taxon>Streptomycetaceae</taxon>
        <taxon>Streptomyces</taxon>
    </lineage>
</organism>
<name>A0ABZ1L510_9ACTN</name>
<dbReference type="InterPro" id="IPR045232">
    <property type="entry name" value="FAM234"/>
</dbReference>
<evidence type="ECO:0000313" key="9">
    <source>
        <dbReference type="Proteomes" id="UP001622594"/>
    </source>
</evidence>
<accession>A0ABZ1L510</accession>
<feature type="region of interest" description="Disordered" evidence="6">
    <location>
        <begin position="73"/>
        <end position="108"/>
    </location>
</feature>
<feature type="compositionally biased region" description="Gly residues" evidence="6">
    <location>
        <begin position="81"/>
        <end position="93"/>
    </location>
</feature>
<feature type="chain" id="PRO_5045860015" evidence="7">
    <location>
        <begin position="32"/>
        <end position="991"/>
    </location>
</feature>
<feature type="signal peptide" evidence="7">
    <location>
        <begin position="1"/>
        <end position="31"/>
    </location>
</feature>
<keyword evidence="2" id="KW-0812">Transmembrane</keyword>
<dbReference type="RefSeq" id="WP_406334105.1">
    <property type="nucleotide sequence ID" value="NZ_CP108188.1"/>
</dbReference>
<evidence type="ECO:0000256" key="1">
    <source>
        <dbReference type="ARBA" id="ARBA00004167"/>
    </source>
</evidence>
<dbReference type="SUPFAM" id="SSF50998">
    <property type="entry name" value="Quinoprotein alcohol dehydrogenase-like"/>
    <property type="match status" value="1"/>
</dbReference>
<keyword evidence="5" id="KW-0472">Membrane</keyword>
<evidence type="ECO:0000256" key="3">
    <source>
        <dbReference type="ARBA" id="ARBA00022729"/>
    </source>
</evidence>
<keyword evidence="4" id="KW-1133">Transmembrane helix</keyword>
<keyword evidence="9" id="KW-1185">Reference proteome</keyword>
<dbReference type="InterPro" id="IPR013517">
    <property type="entry name" value="FG-GAP"/>
</dbReference>
<sequence length="991" mass="103697">MRTHLSRRGLRLASALVAAGLCLSIAPTALAADDSGSAMKLSSTEAETLAAHAALDPYEGATADNTVAPEADVAPSAATGSGTGTGTGTGEGTGAQLNGASTDAVDPTTKVTMTAKSTLEGVRGMGATVPIGTKGEYFTVNSMGYVQRHAADGSEAWARTSSSFFTDWQVKPAQVWRVEPYPAQILMGYNAVSPFSANSDSGYSTGDLTGDGTPDLVFSAQVGTNPYPRPFVVPGSTLNTGTFVTVLDGRTGRTLWSKLYQRASLVKIVDGTLLVADAPRMSGDPKVPAAATMTLTGIRFSAAADGTLSPARTWTYDTGEARRANWGDIQDLGKGKVAVSWNLAKATDVAGRGRVLVLDTADGSVTWQTDSMLYARQLRVDAGRRRIVAIEQADTTDAVRYEVAAYDLKAGLRSTLDSRENVVPTALTVGDLGAEEGAEYAVAESSLDENLWINASTVRAVDGTDASKVLWSHTIKRNAGNGKNAPSVWGLRVADGSLITSAQDDRAMDDAENRGGLRYASLTVFSGKGAVKWQSKGVAASPMYQDVFTDARGTHVRVVDQAQNVRTFKLGNGKAENVTPLQGDIAYAGSADLDKDGASDLIMGGSSNGVWAYSGPSLVDGGKPRKLWRATVPGAVHDIKTGDVDGDGRTEIVVAADTATVVLDGRTGRTLATIKAPEGRLVRSTTLADLNGDGELDLLVPTDALRAYHGDGHALWTYGAPADAGDVRFADPSVNDGRVYASYASLNAFDLDAPVTNAVALNAATGKVRWSVAPKAPDTAVGGIRTAIPNEGVFASGEIPYADGHAVIYLWAVTAPIKWDTAALSPQNFFEIRDGRTGEVLHSGLAGGLWTHNSYFAEDGVLYQGGTASFRRYRANGDDTTQLVSPQSYGGGFVTGPGGRRLLGAGTEGSLYLWDPSILDSEDSWAPSVGSIGSLMGARNYFAGDLDGDGVDEMLTLNSDDHGRDRAAAQFGGGYFVTDNGIHQVTTYKLS</sequence>
<dbReference type="Gene3D" id="2.130.10.10">
    <property type="entry name" value="YVTN repeat-like/Quinoprotein amine dehydrogenase"/>
    <property type="match status" value="1"/>
</dbReference>
<dbReference type="InterPro" id="IPR028994">
    <property type="entry name" value="Integrin_alpha_N"/>
</dbReference>
<protein>
    <submittedName>
        <fullName evidence="8">VCBS repeat-containing protein</fullName>
    </submittedName>
</protein>
<keyword evidence="3 7" id="KW-0732">Signal</keyword>
<dbReference type="SUPFAM" id="SSF69318">
    <property type="entry name" value="Integrin alpha N-terminal domain"/>
    <property type="match status" value="1"/>
</dbReference>
<evidence type="ECO:0000256" key="2">
    <source>
        <dbReference type="ARBA" id="ARBA00022692"/>
    </source>
</evidence>
<dbReference type="Pfam" id="PF13517">
    <property type="entry name" value="FG-GAP_3"/>
    <property type="match status" value="1"/>
</dbReference>
<evidence type="ECO:0000256" key="7">
    <source>
        <dbReference type="SAM" id="SignalP"/>
    </source>
</evidence>
<dbReference type="InterPro" id="IPR006311">
    <property type="entry name" value="TAT_signal"/>
</dbReference>
<reference evidence="8 9" key="1">
    <citation type="submission" date="2022-10" db="EMBL/GenBank/DDBJ databases">
        <title>The complete genomes of actinobacterial strains from the NBC collection.</title>
        <authorList>
            <person name="Joergensen T.S."/>
            <person name="Alvarez Arevalo M."/>
            <person name="Sterndorff E.B."/>
            <person name="Faurdal D."/>
            <person name="Vuksanovic O."/>
            <person name="Mourched A.-S."/>
            <person name="Charusanti P."/>
            <person name="Shaw S."/>
            <person name="Blin K."/>
            <person name="Weber T."/>
        </authorList>
    </citation>
    <scope>NUCLEOTIDE SEQUENCE [LARGE SCALE GENOMIC DNA]</scope>
    <source>
        <strain evidence="8 9">NBC_00123</strain>
    </source>
</reference>